<evidence type="ECO:0000313" key="1">
    <source>
        <dbReference type="EMBL" id="NGO12518.1"/>
    </source>
</evidence>
<dbReference type="RefSeq" id="WP_165265034.1">
    <property type="nucleotide sequence ID" value="NZ_JAAKZY010000143.1"/>
</dbReference>
<accession>A0A6G4VEF5</accession>
<name>A0A6G4VEF5_9ACTN</name>
<dbReference type="AlphaFoldDB" id="A0A6G4VEF5"/>
<sequence>MGRSRELAGATSHDGPAVAAQVVPHFPRSATPLPLPHVLDLAARLHAVLRRAEELQRDPQ</sequence>
<proteinExistence type="predicted"/>
<organism evidence="1 2">
    <name type="scientific">Streptomyces scabichelini</name>
    <dbReference type="NCBI Taxonomy" id="2711217"/>
    <lineage>
        <taxon>Bacteria</taxon>
        <taxon>Bacillati</taxon>
        <taxon>Actinomycetota</taxon>
        <taxon>Actinomycetes</taxon>
        <taxon>Kitasatosporales</taxon>
        <taxon>Streptomycetaceae</taxon>
        <taxon>Streptomyces</taxon>
    </lineage>
</organism>
<comment type="caution">
    <text evidence="1">The sequence shown here is derived from an EMBL/GenBank/DDBJ whole genome shotgun (WGS) entry which is preliminary data.</text>
</comment>
<evidence type="ECO:0000313" key="2">
    <source>
        <dbReference type="Proteomes" id="UP000472335"/>
    </source>
</evidence>
<protein>
    <submittedName>
        <fullName evidence="1">Uncharacterized protein</fullName>
    </submittedName>
</protein>
<gene>
    <name evidence="1" type="ORF">G5C60_34145</name>
</gene>
<reference evidence="1 2" key="1">
    <citation type="submission" date="2020-02" db="EMBL/GenBank/DDBJ databases">
        <title>Whole-genome analyses of novel actinobacteria.</title>
        <authorList>
            <person name="Sahin N."/>
            <person name="Gencbay T."/>
        </authorList>
    </citation>
    <scope>NUCLEOTIDE SEQUENCE [LARGE SCALE GENOMIC DNA]</scope>
    <source>
        <strain evidence="1 2">HC44</strain>
    </source>
</reference>
<dbReference type="EMBL" id="JAAKZY010000143">
    <property type="protein sequence ID" value="NGO12518.1"/>
    <property type="molecule type" value="Genomic_DNA"/>
</dbReference>
<keyword evidence="2" id="KW-1185">Reference proteome</keyword>
<dbReference type="Proteomes" id="UP000472335">
    <property type="component" value="Unassembled WGS sequence"/>
</dbReference>